<evidence type="ECO:0000256" key="6">
    <source>
        <dbReference type="SAM" id="MobiDB-lite"/>
    </source>
</evidence>
<evidence type="ECO:0000256" key="4">
    <source>
        <dbReference type="ARBA" id="ARBA00022833"/>
    </source>
</evidence>
<organism evidence="7 9">
    <name type="scientific">Didymodactylos carnosus</name>
    <dbReference type="NCBI Taxonomy" id="1234261"/>
    <lineage>
        <taxon>Eukaryota</taxon>
        <taxon>Metazoa</taxon>
        <taxon>Spiralia</taxon>
        <taxon>Gnathifera</taxon>
        <taxon>Rotifera</taxon>
        <taxon>Eurotatoria</taxon>
        <taxon>Bdelloidea</taxon>
        <taxon>Philodinida</taxon>
        <taxon>Philodinidae</taxon>
        <taxon>Didymodactylos</taxon>
    </lineage>
</organism>
<keyword evidence="4" id="KW-0862">Zinc</keyword>
<feature type="non-terminal residue" evidence="7">
    <location>
        <position position="653"/>
    </location>
</feature>
<evidence type="ECO:0000313" key="9">
    <source>
        <dbReference type="Proteomes" id="UP000677228"/>
    </source>
</evidence>
<gene>
    <name evidence="7" type="ORF">OVA965_LOCUS25240</name>
    <name evidence="8" type="ORF">TMI583_LOCUS25963</name>
</gene>
<protein>
    <submittedName>
        <fullName evidence="7">Uncharacterized protein</fullName>
    </submittedName>
</protein>
<keyword evidence="5" id="KW-0539">Nucleus</keyword>
<dbReference type="EMBL" id="CAJOBA010037113">
    <property type="protein sequence ID" value="CAF4035980.1"/>
    <property type="molecule type" value="Genomic_DNA"/>
</dbReference>
<dbReference type="Proteomes" id="UP000677228">
    <property type="component" value="Unassembled WGS sequence"/>
</dbReference>
<evidence type="ECO:0000256" key="1">
    <source>
        <dbReference type="ARBA" id="ARBA00004123"/>
    </source>
</evidence>
<feature type="region of interest" description="Disordered" evidence="6">
    <location>
        <begin position="1"/>
        <end position="64"/>
    </location>
</feature>
<dbReference type="GO" id="GO:0008270">
    <property type="term" value="F:zinc ion binding"/>
    <property type="evidence" value="ECO:0007669"/>
    <property type="project" value="UniProtKB-KW"/>
</dbReference>
<evidence type="ECO:0000313" key="7">
    <source>
        <dbReference type="EMBL" id="CAF1228027.1"/>
    </source>
</evidence>
<feature type="non-terminal residue" evidence="7">
    <location>
        <position position="1"/>
    </location>
</feature>
<dbReference type="InterPro" id="IPR052035">
    <property type="entry name" value="ZnF_BED_domain_contain"/>
</dbReference>
<evidence type="ECO:0000256" key="2">
    <source>
        <dbReference type="ARBA" id="ARBA00022723"/>
    </source>
</evidence>
<evidence type="ECO:0000313" key="8">
    <source>
        <dbReference type="EMBL" id="CAF4035980.1"/>
    </source>
</evidence>
<keyword evidence="2" id="KW-0479">Metal-binding</keyword>
<dbReference type="PANTHER" id="PTHR46481:SF10">
    <property type="entry name" value="ZINC FINGER BED DOMAIN-CONTAINING PROTEIN 39"/>
    <property type="match status" value="1"/>
</dbReference>
<evidence type="ECO:0000256" key="5">
    <source>
        <dbReference type="ARBA" id="ARBA00023242"/>
    </source>
</evidence>
<name>A0A8S2EPZ2_9BILA</name>
<keyword evidence="3" id="KW-0863">Zinc-finger</keyword>
<dbReference type="GO" id="GO:0005634">
    <property type="term" value="C:nucleus"/>
    <property type="evidence" value="ECO:0007669"/>
    <property type="project" value="UniProtKB-SubCell"/>
</dbReference>
<feature type="region of interest" description="Disordered" evidence="6">
    <location>
        <begin position="342"/>
        <end position="411"/>
    </location>
</feature>
<dbReference type="InterPro" id="IPR012337">
    <property type="entry name" value="RNaseH-like_sf"/>
</dbReference>
<dbReference type="PANTHER" id="PTHR46481">
    <property type="entry name" value="ZINC FINGER BED DOMAIN-CONTAINING PROTEIN 4"/>
    <property type="match status" value="1"/>
</dbReference>
<dbReference type="EMBL" id="CAJNOK010015571">
    <property type="protein sequence ID" value="CAF1228027.1"/>
    <property type="molecule type" value="Genomic_DNA"/>
</dbReference>
<reference evidence="7" key="1">
    <citation type="submission" date="2021-02" db="EMBL/GenBank/DDBJ databases">
        <authorList>
            <person name="Nowell W R."/>
        </authorList>
    </citation>
    <scope>NUCLEOTIDE SEQUENCE</scope>
</reference>
<feature type="compositionally biased region" description="Low complexity" evidence="6">
    <location>
        <begin position="9"/>
        <end position="22"/>
    </location>
</feature>
<comment type="caution">
    <text evidence="7">The sequence shown here is derived from an EMBL/GenBank/DDBJ whole genome shotgun (WGS) entry which is preliminary data.</text>
</comment>
<feature type="compositionally biased region" description="Acidic residues" evidence="6">
    <location>
        <begin position="349"/>
        <end position="368"/>
    </location>
</feature>
<sequence>RHSTPILARRSSSRISSRTVSSPGRASSTRGGEVSKTRISHGGGNSTATRTTQSTTKKKGTNVELHINTDDEMDAATDGIQNSSPQQQDKYEQKILFNSMPKNLVVKDYEEYKSDTYSDSNPRSHLGFQHGMHQYLLPSQLKQRERHQRKPTIITHQVKQEFDAAAIQCIVDDGLAFGIFQRSGMQGFLATLVPGYRGPSRQTVPLTTDLWVNSRRTHFLAITAHYYNEHFQYSSVIISFRRFRGRHLAERLRSFIIKEIDKLNIQMKIVSVTVDSGSDIKAAVSVFQCGTRYSCDAHNINLTISAGLGLWKISKSKSTKKPAAATTATTSVNDFNEELDEIRIADNDQVSDECIEDSSDDSEADEDVPATQEQSTADEDESDTLSISSSSTDEEESLTPSQQERQVQEEEQQLELENLLLNPEELKKKIYYLLKRTRTLISTIHKSSILTSFVRDEIQRKQIDLDTAADFSNDEKVKVNELVRDFHVRWNSTYLMLTRLLAVQQIINDITYTPQPRTGLTAKQIKKLKSLANNHLDWELLQSLATVLTPFYLATRCLSGRQYPTLALSYWVTQNLHLFLSTEIPDAPLENAFLHLLLNKFRFYFESKVTFEQKRGKLIAAYLDPFTLDELSVEEIDEAESLITNEAKICGAA</sequence>
<proteinExistence type="predicted"/>
<evidence type="ECO:0000256" key="3">
    <source>
        <dbReference type="ARBA" id="ARBA00022771"/>
    </source>
</evidence>
<dbReference type="Proteomes" id="UP000682733">
    <property type="component" value="Unassembled WGS sequence"/>
</dbReference>
<dbReference type="SUPFAM" id="SSF53098">
    <property type="entry name" value="Ribonuclease H-like"/>
    <property type="match status" value="1"/>
</dbReference>
<comment type="subcellular location">
    <subcellularLocation>
        <location evidence="1">Nucleus</location>
    </subcellularLocation>
</comment>
<dbReference type="AlphaFoldDB" id="A0A8S2EPZ2"/>
<accession>A0A8S2EPZ2</accession>